<dbReference type="SUPFAM" id="SSF56300">
    <property type="entry name" value="Metallo-dependent phosphatases"/>
    <property type="match status" value="1"/>
</dbReference>
<gene>
    <name evidence="5" type="ORF">KBTEX_02556</name>
</gene>
<dbReference type="AlphaFoldDB" id="A0A5B8RC54"/>
<dbReference type="EMBL" id="MN079131">
    <property type="protein sequence ID" value="QEA06226.1"/>
    <property type="molecule type" value="Genomic_DNA"/>
</dbReference>
<protein>
    <recommendedName>
        <fullName evidence="4">Calcineurin-like phosphoesterase domain-containing protein</fullName>
    </recommendedName>
</protein>
<dbReference type="PANTHER" id="PTHR30337">
    <property type="entry name" value="COMPONENT OF ATP-DEPENDENT DSDNA EXONUCLEASE"/>
    <property type="match status" value="1"/>
</dbReference>
<dbReference type="InterPro" id="IPR014577">
    <property type="entry name" value="UCP033093_metalloPase"/>
</dbReference>
<proteinExistence type="predicted"/>
<keyword evidence="1" id="KW-0540">Nuclease</keyword>
<evidence type="ECO:0000256" key="1">
    <source>
        <dbReference type="ARBA" id="ARBA00022722"/>
    </source>
</evidence>
<dbReference type="InterPro" id="IPR041796">
    <property type="entry name" value="Mre11_N"/>
</dbReference>
<sequence length="368" mass="40006">MRLLHTADWQIGKGFGRIAGDAGALLREQRYAVIRRIAALAAEHRADAVLVAGDVFDSQTLPDAALRRTMEAMAEWPGPWVLLPGNHDAALAESVWTRIERLGCRPDNVHAAVTPEPLVLADGRLAVLPAPLRRRHEPGDVTEWFDTAATPEGAARVGLAHGSLRNRLPEAAEAHNPIAEDRAVTAGLDYLALGDWHGTLEIAERTWYAGTPETDSFRSRDPGHVLRVDLSGGAAPAITPLATSHYQWHEWQQDLTGEGALQALEDRLAGLSAPLERHVLRLVLAGGVDLATRSALDELLGRWQARLAYLDWDDSALRPEATEADLAVFEGSGFVADALAALRERQAAGEIHAAEAVQRLYAAYHELR</sequence>
<evidence type="ECO:0000259" key="4">
    <source>
        <dbReference type="Pfam" id="PF00149"/>
    </source>
</evidence>
<dbReference type="CDD" id="cd00840">
    <property type="entry name" value="MPP_Mre11_N"/>
    <property type="match status" value="1"/>
</dbReference>
<dbReference type="PIRSF" id="PIRSF033093">
    <property type="entry name" value="UCP_ML1119"/>
    <property type="match status" value="1"/>
</dbReference>
<dbReference type="InterPro" id="IPR004843">
    <property type="entry name" value="Calcineurin-like_PHP"/>
</dbReference>
<name>A0A5B8RC54_9ZZZZ</name>
<evidence type="ECO:0000313" key="5">
    <source>
        <dbReference type="EMBL" id="QEA06226.1"/>
    </source>
</evidence>
<accession>A0A5B8RC54</accession>
<dbReference type="Pfam" id="PF00149">
    <property type="entry name" value="Metallophos"/>
    <property type="match status" value="1"/>
</dbReference>
<organism evidence="5">
    <name type="scientific">uncultured organism</name>
    <dbReference type="NCBI Taxonomy" id="155900"/>
    <lineage>
        <taxon>unclassified sequences</taxon>
        <taxon>environmental samples</taxon>
    </lineage>
</organism>
<keyword evidence="2" id="KW-0378">Hydrolase</keyword>
<dbReference type="PANTHER" id="PTHR30337:SF0">
    <property type="entry name" value="NUCLEASE SBCCD SUBUNIT D"/>
    <property type="match status" value="1"/>
</dbReference>
<evidence type="ECO:0000256" key="2">
    <source>
        <dbReference type="ARBA" id="ARBA00022801"/>
    </source>
</evidence>
<dbReference type="InterPro" id="IPR029052">
    <property type="entry name" value="Metallo-depent_PP-like"/>
</dbReference>
<dbReference type="Gene3D" id="3.60.21.10">
    <property type="match status" value="1"/>
</dbReference>
<dbReference type="InterPro" id="IPR050535">
    <property type="entry name" value="DNA_Repair-Maintenance_Comp"/>
</dbReference>
<keyword evidence="3" id="KW-0269">Exonuclease</keyword>
<feature type="domain" description="Calcineurin-like phosphoesterase" evidence="4">
    <location>
        <begin position="1"/>
        <end position="164"/>
    </location>
</feature>
<evidence type="ECO:0000256" key="3">
    <source>
        <dbReference type="ARBA" id="ARBA00022839"/>
    </source>
</evidence>
<dbReference type="GO" id="GO:0004527">
    <property type="term" value="F:exonuclease activity"/>
    <property type="evidence" value="ECO:0007669"/>
    <property type="project" value="UniProtKB-KW"/>
</dbReference>
<reference evidence="5" key="1">
    <citation type="submission" date="2019-06" db="EMBL/GenBank/DDBJ databases">
        <authorList>
            <person name="Murdoch R.W."/>
            <person name="Fathepure B."/>
        </authorList>
    </citation>
    <scope>NUCLEOTIDE SEQUENCE</scope>
</reference>